<sequence>MGFMDKAKKMAEQAQAKMDEAQKQFNDMQSGGSTPPASEGPVVQYDQHGRPIGDPPVAPGTGEPPAPAGPTVGAPEPPHAPAAAAPPPPPAPAPAPAPAPPPAPAPGPAAAPSTDRPDDAPPTMTSGDPLAG</sequence>
<reference evidence="3" key="1">
    <citation type="submission" date="2021-11" db="EMBL/GenBank/DDBJ databases">
        <title>Cultivation dependent microbiological survey of springs from the worlds oldest radium mine currently devoted to the extraction of radon-saturated water.</title>
        <authorList>
            <person name="Kapinusova G."/>
            <person name="Smrhova T."/>
            <person name="Strejcek M."/>
            <person name="Suman J."/>
            <person name="Jani K."/>
            <person name="Pajer P."/>
            <person name="Uhlik O."/>
        </authorList>
    </citation>
    <scope>NUCLEOTIDE SEQUENCE [LARGE SCALE GENOMIC DNA]</scope>
    <source>
        <strain evidence="3">J379</strain>
    </source>
</reference>
<proteinExistence type="predicted"/>
<feature type="region of interest" description="Disordered" evidence="1">
    <location>
        <begin position="1"/>
        <end position="132"/>
    </location>
</feature>
<gene>
    <name evidence="2" type="ORF">LRS13_17465</name>
</gene>
<protein>
    <submittedName>
        <fullName evidence="2">Uncharacterized protein</fullName>
    </submittedName>
</protein>
<evidence type="ECO:0000256" key="1">
    <source>
        <dbReference type="SAM" id="MobiDB-lite"/>
    </source>
</evidence>
<organism evidence="2 3">
    <name type="scientific">Svornostia abyssi</name>
    <dbReference type="NCBI Taxonomy" id="2898438"/>
    <lineage>
        <taxon>Bacteria</taxon>
        <taxon>Bacillati</taxon>
        <taxon>Actinomycetota</taxon>
        <taxon>Thermoleophilia</taxon>
        <taxon>Solirubrobacterales</taxon>
        <taxon>Baekduiaceae</taxon>
        <taxon>Svornostia</taxon>
    </lineage>
</organism>
<accession>A0ABY5PCW9</accession>
<dbReference type="EMBL" id="CP088295">
    <property type="protein sequence ID" value="UUY02478.1"/>
    <property type="molecule type" value="Genomic_DNA"/>
</dbReference>
<name>A0ABY5PCW9_9ACTN</name>
<evidence type="ECO:0000313" key="2">
    <source>
        <dbReference type="EMBL" id="UUY02478.1"/>
    </source>
</evidence>
<dbReference type="Proteomes" id="UP001058860">
    <property type="component" value="Chromosome"/>
</dbReference>
<feature type="compositionally biased region" description="Polar residues" evidence="1">
    <location>
        <begin position="23"/>
        <end position="36"/>
    </location>
</feature>
<feature type="compositionally biased region" description="Pro residues" evidence="1">
    <location>
        <begin position="75"/>
        <end position="109"/>
    </location>
</feature>
<feature type="compositionally biased region" description="Pro residues" evidence="1">
    <location>
        <begin position="53"/>
        <end position="68"/>
    </location>
</feature>
<keyword evidence="3" id="KW-1185">Reference proteome</keyword>
<evidence type="ECO:0000313" key="3">
    <source>
        <dbReference type="Proteomes" id="UP001058860"/>
    </source>
</evidence>
<feature type="compositionally biased region" description="Basic and acidic residues" evidence="1">
    <location>
        <begin position="1"/>
        <end position="22"/>
    </location>
</feature>
<dbReference type="RefSeq" id="WP_353863005.1">
    <property type="nucleotide sequence ID" value="NZ_CP088295.1"/>
</dbReference>